<organism evidence="2 3">
    <name type="scientific">Corynebacterium mycetoides</name>
    <dbReference type="NCBI Taxonomy" id="38302"/>
    <lineage>
        <taxon>Bacteria</taxon>
        <taxon>Bacillati</taxon>
        <taxon>Actinomycetota</taxon>
        <taxon>Actinomycetes</taxon>
        <taxon>Mycobacteriales</taxon>
        <taxon>Corynebacteriaceae</taxon>
        <taxon>Corynebacterium</taxon>
    </lineage>
</organism>
<name>A0A1G9LQ87_9CORY</name>
<feature type="transmembrane region" description="Helical" evidence="1">
    <location>
        <begin position="50"/>
        <end position="67"/>
    </location>
</feature>
<dbReference type="PIRSF" id="PIRSF037394">
    <property type="entry name" value="ABC_thiamine-permease_YkoE_prd"/>
    <property type="match status" value="1"/>
</dbReference>
<gene>
    <name evidence="2" type="ORF">SAMN04488535_0266</name>
</gene>
<dbReference type="STRING" id="38302.SAMN04488535_0266"/>
<dbReference type="EMBL" id="LT629700">
    <property type="protein sequence ID" value="SDL64088.1"/>
    <property type="molecule type" value="Genomic_DNA"/>
</dbReference>
<keyword evidence="1" id="KW-1133">Transmembrane helix</keyword>
<dbReference type="RefSeq" id="WP_092147751.1">
    <property type="nucleotide sequence ID" value="NZ_LT629700.1"/>
</dbReference>
<dbReference type="OrthoDB" id="8017424at2"/>
<accession>A0A1G9LQ87</accession>
<proteinExistence type="predicted"/>
<feature type="transmembrane region" description="Helical" evidence="1">
    <location>
        <begin position="122"/>
        <end position="141"/>
    </location>
</feature>
<feature type="transmembrane region" description="Helical" evidence="1">
    <location>
        <begin position="153"/>
        <end position="175"/>
    </location>
</feature>
<dbReference type="InterPro" id="IPR017195">
    <property type="entry name" value="ABC_thiamin-permease_prd"/>
</dbReference>
<keyword evidence="1" id="KW-0472">Membrane</keyword>
<dbReference type="PROSITE" id="PS51257">
    <property type="entry name" value="PROKAR_LIPOPROTEIN"/>
    <property type="match status" value="1"/>
</dbReference>
<evidence type="ECO:0000313" key="2">
    <source>
        <dbReference type="EMBL" id="SDL64088.1"/>
    </source>
</evidence>
<sequence length="199" mass="20682">MEQSRARWRVVDIVTAAVLGVACGLIFWVWNTIGYAGFTAMDALTPGLGGLFSGVWFIGGVIGGLVIRKPGAAIFVEVLAASVSAALGSQWGIETLYSGLAQGLGAELVFAAFAYRRFSADVAVLSGMGAGLGAFILELFTSANLAMSLAFNVIYLVCTVISGAVLAGVLGWILVRALAQTGALDRFGPGRERFTQPAE</sequence>
<keyword evidence="3" id="KW-1185">Reference proteome</keyword>
<dbReference type="Proteomes" id="UP000199350">
    <property type="component" value="Chromosome I"/>
</dbReference>
<evidence type="ECO:0000256" key="1">
    <source>
        <dbReference type="SAM" id="Phobius"/>
    </source>
</evidence>
<dbReference type="Pfam" id="PF09819">
    <property type="entry name" value="ABC_cobalt"/>
    <property type="match status" value="1"/>
</dbReference>
<feature type="transmembrane region" description="Helical" evidence="1">
    <location>
        <begin position="12"/>
        <end position="30"/>
    </location>
</feature>
<reference evidence="3" key="1">
    <citation type="submission" date="2016-10" db="EMBL/GenBank/DDBJ databases">
        <authorList>
            <person name="Varghese N."/>
            <person name="Submissions S."/>
        </authorList>
    </citation>
    <scope>NUCLEOTIDE SEQUENCE [LARGE SCALE GENOMIC DNA]</scope>
    <source>
        <strain evidence="3">DSM 20632</strain>
    </source>
</reference>
<keyword evidence="1" id="KW-0812">Transmembrane</keyword>
<evidence type="ECO:0000313" key="3">
    <source>
        <dbReference type="Proteomes" id="UP000199350"/>
    </source>
</evidence>
<feature type="transmembrane region" description="Helical" evidence="1">
    <location>
        <begin position="74"/>
        <end position="93"/>
    </location>
</feature>
<protein>
    <submittedName>
        <fullName evidence="2">Energy-coupling factor transport system substrate-specific component</fullName>
    </submittedName>
</protein>
<dbReference type="AlphaFoldDB" id="A0A1G9LQ87"/>